<feature type="coiled-coil region" evidence="1">
    <location>
        <begin position="555"/>
        <end position="704"/>
    </location>
</feature>
<dbReference type="RefSeq" id="XP_015281646.1">
    <property type="nucleotide sequence ID" value="XM_015426160.1"/>
</dbReference>
<dbReference type="PANTHER" id="PTHR18863:SF4">
    <property type="entry name" value="COILED-COIL DOMAIN-CONTAINING PROTEIN 170"/>
    <property type="match status" value="1"/>
</dbReference>
<accession>A0ABM1L6Q9</accession>
<feature type="coiled-coil region" evidence="1">
    <location>
        <begin position="325"/>
        <end position="366"/>
    </location>
</feature>
<feature type="region of interest" description="Disordered" evidence="2">
    <location>
        <begin position="1"/>
        <end position="25"/>
    </location>
</feature>
<feature type="region of interest" description="Disordered" evidence="2">
    <location>
        <begin position="49"/>
        <end position="70"/>
    </location>
</feature>
<dbReference type="InterPro" id="IPR039139">
    <property type="entry name" value="CCDC170-like"/>
</dbReference>
<evidence type="ECO:0000256" key="2">
    <source>
        <dbReference type="SAM" id="MobiDB-lite"/>
    </source>
</evidence>
<evidence type="ECO:0000313" key="4">
    <source>
        <dbReference type="RefSeq" id="XP_015281646.1"/>
    </source>
</evidence>
<proteinExistence type="predicted"/>
<protein>
    <submittedName>
        <fullName evidence="4">Coiled-coil domain-containing protein 170</fullName>
    </submittedName>
</protein>
<dbReference type="PANTHER" id="PTHR18863">
    <property type="entry name" value="TSEC-2-RELATED"/>
    <property type="match status" value="1"/>
</dbReference>
<feature type="coiled-coil region" evidence="1">
    <location>
        <begin position="438"/>
        <end position="486"/>
    </location>
</feature>
<dbReference type="Proteomes" id="UP000694871">
    <property type="component" value="Unplaced"/>
</dbReference>
<evidence type="ECO:0000313" key="3">
    <source>
        <dbReference type="Proteomes" id="UP000694871"/>
    </source>
</evidence>
<feature type="coiled-coil region" evidence="1">
    <location>
        <begin position="116"/>
        <end position="213"/>
    </location>
</feature>
<keyword evidence="1" id="KW-0175">Coiled coil</keyword>
<organism evidence="3 4">
    <name type="scientific">Gekko japonicus</name>
    <name type="common">Schlegel's Japanese gecko</name>
    <dbReference type="NCBI Taxonomy" id="146911"/>
    <lineage>
        <taxon>Eukaryota</taxon>
        <taxon>Metazoa</taxon>
        <taxon>Chordata</taxon>
        <taxon>Craniata</taxon>
        <taxon>Vertebrata</taxon>
        <taxon>Euteleostomi</taxon>
        <taxon>Lepidosauria</taxon>
        <taxon>Squamata</taxon>
        <taxon>Bifurcata</taxon>
        <taxon>Gekkota</taxon>
        <taxon>Gekkonidae</taxon>
        <taxon>Gekkoninae</taxon>
        <taxon>Gekko</taxon>
    </lineage>
</organism>
<feature type="compositionally biased region" description="Low complexity" evidence="2">
    <location>
        <begin position="1"/>
        <end position="18"/>
    </location>
</feature>
<keyword evidence="3" id="KW-1185">Reference proteome</keyword>
<name>A0ABM1L6Q9_GEKJA</name>
<dbReference type="GeneID" id="107123005"/>
<reference evidence="4" key="1">
    <citation type="submission" date="2025-08" db="UniProtKB">
        <authorList>
            <consortium name="RefSeq"/>
        </authorList>
    </citation>
    <scope>IDENTIFICATION</scope>
</reference>
<gene>
    <name evidence="4" type="primary">CCDC170</name>
</gene>
<sequence length="783" mass="89287">MRPSSASSGSRSGSAGSRLIDVNSNTPLLLPPVTATVSLAAEVRDQHKMLKNEVEQRDKSTAERKREKPEAQKSGTLAICAIFFTDFCTSGQGAPNYSILDMPVTREQLSHYRNAAETARSELAALLVKYEFAQAELSDLKSKAVSKDVSIQELKAEVESYKENEARQSSLLFSMQSRIQEIEKESGTIAISKKQADLKVEAMLQENSELKKAICEQEGQIRQYVKESEESKIQALKASSEHDEFIAHLCHLFDIREKEEPQEFLLSKISSMQKENAVLKGQIATFEDTINVHEMESKASRETIMRLVSELSKEQKNSAACFEDMEKLSNDLNSTLTAKQNLEKEIRSLQERLVVSQRAWEALQEELSYLKRCFSKQEESLKSCTEEARAGKNLHDAFKEKIITLFQSKCNTVSPSDEDIVETIREMCHAEESNKTMVGQLEAQIANLNEALKSQTTSQQEFLQRAKKAENNFGTLHDQLMRLEGELVSRDVACDAWKLEKQKYLKFLDQLSEKMNLDRVAADIGFDMRLDAVLARTEQLIRLEGDTLTENKIMARNLQRKLKIQKEKLDSKELHVKLLHQKIIQLEEEKQVRTALAVERDEANLTVRKLQKKLERLQQELVLARETNTDLKTKLADANELKIRTLEQDKTIDDLSKSQEKLEKIKTKTEKQLIAVKSELHVVEREAKEDKERAKNILESVTSESKTLKTTLEEVMKRERQLSDFREVVSQMLGLNIATVALPDYEIITRLEGLIHSHQHHFVPCVCLKDMAVRHDGSLQFPH</sequence>
<evidence type="ECO:0000256" key="1">
    <source>
        <dbReference type="SAM" id="Coils"/>
    </source>
</evidence>